<feature type="transmembrane region" description="Helical" evidence="1">
    <location>
        <begin position="28"/>
        <end position="46"/>
    </location>
</feature>
<sequence length="85" mass="9632">MQNKFYGRVTTSLITNSALSALSKPHTFHLFTWPVPSAMIGCCIFVERPNRAMWRRAPDNNRAGQTNAHTRAKEALWIGAYEQPV</sequence>
<name>A0A7Z8YB92_9ACTO</name>
<protein>
    <submittedName>
        <fullName evidence="2">Uncharacterized protein</fullName>
    </submittedName>
</protein>
<evidence type="ECO:0000256" key="1">
    <source>
        <dbReference type="SAM" id="Phobius"/>
    </source>
</evidence>
<gene>
    <name evidence="2" type="ORF">NCTC10327_01590</name>
</gene>
<dbReference type="EMBL" id="UYIO01000001">
    <property type="protein sequence ID" value="VDG76957.1"/>
    <property type="molecule type" value="Genomic_DNA"/>
</dbReference>
<keyword evidence="1" id="KW-0812">Transmembrane</keyword>
<comment type="caution">
    <text evidence="2">The sequence shown here is derived from an EMBL/GenBank/DDBJ whole genome shotgun (WGS) entry which is preliminary data.</text>
</comment>
<proteinExistence type="predicted"/>
<reference evidence="2 3" key="1">
    <citation type="submission" date="2018-11" db="EMBL/GenBank/DDBJ databases">
        <authorList>
            <consortium name="Pathogen Informatics"/>
        </authorList>
    </citation>
    <scope>NUCLEOTIDE SEQUENCE [LARGE SCALE GENOMIC DNA]</scope>
    <source>
        <strain evidence="2 3">NCTC10327</strain>
    </source>
</reference>
<evidence type="ECO:0000313" key="3">
    <source>
        <dbReference type="Proteomes" id="UP000269974"/>
    </source>
</evidence>
<keyword evidence="1" id="KW-1133">Transmembrane helix</keyword>
<evidence type="ECO:0000313" key="2">
    <source>
        <dbReference type="EMBL" id="VDG76957.1"/>
    </source>
</evidence>
<accession>A0A7Z8YB92</accession>
<keyword evidence="1" id="KW-0472">Membrane</keyword>
<dbReference type="AlphaFoldDB" id="A0A7Z8YB92"/>
<organism evidence="2 3">
    <name type="scientific">Actinobaculum suis</name>
    <dbReference type="NCBI Taxonomy" id="1657"/>
    <lineage>
        <taxon>Bacteria</taxon>
        <taxon>Bacillati</taxon>
        <taxon>Actinomycetota</taxon>
        <taxon>Actinomycetes</taxon>
        <taxon>Actinomycetales</taxon>
        <taxon>Actinomycetaceae</taxon>
        <taxon>Actinobaculum</taxon>
    </lineage>
</organism>
<dbReference type="Proteomes" id="UP000269974">
    <property type="component" value="Unassembled WGS sequence"/>
</dbReference>